<comment type="caution">
    <text evidence="6">The sequence shown here is derived from an EMBL/GenBank/DDBJ whole genome shotgun (WGS) entry which is preliminary data.</text>
</comment>
<evidence type="ECO:0000313" key="7">
    <source>
        <dbReference type="Proteomes" id="UP000255207"/>
    </source>
</evidence>
<dbReference type="GO" id="GO:1904680">
    <property type="term" value="F:peptide transmembrane transporter activity"/>
    <property type="evidence" value="ECO:0007669"/>
    <property type="project" value="TreeGrafter"/>
</dbReference>
<dbReference type="PANTHER" id="PTHR30290:SF38">
    <property type="entry name" value="D,D-DIPEPTIDE-BINDING PERIPLASMIC PROTEIN DDPA-RELATED"/>
    <property type="match status" value="1"/>
</dbReference>
<dbReference type="CDD" id="cd08502">
    <property type="entry name" value="PBP2_NikA_DppA_OppA_like_16"/>
    <property type="match status" value="1"/>
</dbReference>
<feature type="domain" description="Solute-binding protein family 5" evidence="5">
    <location>
        <begin position="73"/>
        <end position="416"/>
    </location>
</feature>
<accession>A0A370LD92</accession>
<dbReference type="SUPFAM" id="SSF53850">
    <property type="entry name" value="Periplasmic binding protein-like II"/>
    <property type="match status" value="1"/>
</dbReference>
<evidence type="ECO:0000313" key="6">
    <source>
        <dbReference type="EMBL" id="RDJ29810.1"/>
    </source>
</evidence>
<comment type="similarity">
    <text evidence="2">Belongs to the bacterial solute-binding protein 5 family.</text>
</comment>
<feature type="signal peptide" evidence="4">
    <location>
        <begin position="1"/>
        <end position="25"/>
    </location>
</feature>
<dbReference type="Gene3D" id="3.10.105.10">
    <property type="entry name" value="Dipeptide-binding Protein, Domain 3"/>
    <property type="match status" value="1"/>
</dbReference>
<dbReference type="Proteomes" id="UP000255207">
    <property type="component" value="Unassembled WGS sequence"/>
</dbReference>
<keyword evidence="3 4" id="KW-0732">Signal</keyword>
<evidence type="ECO:0000259" key="5">
    <source>
        <dbReference type="Pfam" id="PF00496"/>
    </source>
</evidence>
<dbReference type="Pfam" id="PF00496">
    <property type="entry name" value="SBP_bac_5"/>
    <property type="match status" value="1"/>
</dbReference>
<dbReference type="OrthoDB" id="9803988at2"/>
<feature type="chain" id="PRO_5030068631" evidence="4">
    <location>
        <begin position="26"/>
        <end position="525"/>
    </location>
</feature>
<dbReference type="InterPro" id="IPR039424">
    <property type="entry name" value="SBP_5"/>
</dbReference>
<dbReference type="Gene3D" id="3.40.190.10">
    <property type="entry name" value="Periplasmic binding protein-like II"/>
    <property type="match status" value="1"/>
</dbReference>
<dbReference type="InterPro" id="IPR000914">
    <property type="entry name" value="SBP_5_dom"/>
</dbReference>
<reference evidence="7" key="1">
    <citation type="submission" date="2018-07" db="EMBL/GenBank/DDBJ databases">
        <authorList>
            <person name="Safronova V.I."/>
            <person name="Chirak E.R."/>
            <person name="Sazanova A.L."/>
        </authorList>
    </citation>
    <scope>NUCLEOTIDE SEQUENCE [LARGE SCALE GENOMIC DNA]</scope>
    <source>
        <strain evidence="7">RCAM04685</strain>
    </source>
</reference>
<dbReference type="EMBL" id="QQTP01000001">
    <property type="protein sequence ID" value="RDJ29810.1"/>
    <property type="molecule type" value="Genomic_DNA"/>
</dbReference>
<dbReference type="InterPro" id="IPR030678">
    <property type="entry name" value="Peptide/Ni-bd"/>
</dbReference>
<evidence type="ECO:0000256" key="3">
    <source>
        <dbReference type="ARBA" id="ARBA00022729"/>
    </source>
</evidence>
<dbReference type="PANTHER" id="PTHR30290">
    <property type="entry name" value="PERIPLASMIC BINDING COMPONENT OF ABC TRANSPORTER"/>
    <property type="match status" value="1"/>
</dbReference>
<evidence type="ECO:0000256" key="4">
    <source>
        <dbReference type="SAM" id="SignalP"/>
    </source>
</evidence>
<sequence>MRRREFLIGSALAASSLAAPSIVRAQGTKLLKFIPQADLAVLDPVWTTAYVTRNHAAMVFDTLYGQDSSFRTSPQMAEGHVVENDGLQWTLTLREGLKFHDNTPVLARDCVASIQRWGKRDSMGMLLMAACDEVSAPSDRKIVFKLKRPFPQLPDVLGKATNNLCAIMPERIAQTDPFKQVTEMVGSGPFRFKTDERQPGARAVYEKFAGYVPCPTGTTDWMAGPKVVKFDRVEWHTIADSSTASSALQTGSVDWWELPIPDLLPILKQDANLKVEIQDPAGYIGIMRMNQLHPPFDNPAIRRAVLRAVAQADFMQAAVGDDKSMWKDGVGFFCPGTPMASNAGMPAPLSIDEARKAITAAGYKGEKIVMLGATDIPILSAVAEVGRDLLVKLGFNVDYQATDWGTVVQRRAKRDGVEAGGWSVIDNFTGGLDQLNPMTHTMLWSNGTAAAPGWPTSPKLEELRASWLSAPDEAGRKKAAEAIQVQAFEDVPYIPLGQYLYATAYRKNISGVGKGFPVFWGIDKA</sequence>
<protein>
    <submittedName>
        <fullName evidence="6">ABC transporter substrate-binding protein</fullName>
    </submittedName>
</protein>
<name>A0A370LD92_9HYPH</name>
<organism evidence="6 7">
    <name type="scientific">Bosea caraganae</name>
    <dbReference type="NCBI Taxonomy" id="2763117"/>
    <lineage>
        <taxon>Bacteria</taxon>
        <taxon>Pseudomonadati</taxon>
        <taxon>Pseudomonadota</taxon>
        <taxon>Alphaproteobacteria</taxon>
        <taxon>Hyphomicrobiales</taxon>
        <taxon>Boseaceae</taxon>
        <taxon>Bosea</taxon>
    </lineage>
</organism>
<proteinExistence type="inferred from homology"/>
<gene>
    <name evidence="6" type="ORF">DWE98_04595</name>
</gene>
<dbReference type="RefSeq" id="WP_114827922.1">
    <property type="nucleotide sequence ID" value="NZ_QQTO01000019.1"/>
</dbReference>
<dbReference type="AlphaFoldDB" id="A0A370LD92"/>
<dbReference type="GO" id="GO:0030288">
    <property type="term" value="C:outer membrane-bounded periplasmic space"/>
    <property type="evidence" value="ECO:0007669"/>
    <property type="project" value="UniProtKB-ARBA"/>
</dbReference>
<comment type="subcellular location">
    <subcellularLocation>
        <location evidence="1">Periplasm</location>
    </subcellularLocation>
</comment>
<dbReference type="GO" id="GO:0043190">
    <property type="term" value="C:ATP-binding cassette (ABC) transporter complex"/>
    <property type="evidence" value="ECO:0007669"/>
    <property type="project" value="InterPro"/>
</dbReference>
<dbReference type="Gene3D" id="3.90.76.10">
    <property type="entry name" value="Dipeptide-binding Protein, Domain 1"/>
    <property type="match status" value="1"/>
</dbReference>
<evidence type="ECO:0000256" key="2">
    <source>
        <dbReference type="ARBA" id="ARBA00005695"/>
    </source>
</evidence>
<dbReference type="GO" id="GO:0015833">
    <property type="term" value="P:peptide transport"/>
    <property type="evidence" value="ECO:0007669"/>
    <property type="project" value="TreeGrafter"/>
</dbReference>
<keyword evidence="7" id="KW-1185">Reference proteome</keyword>
<dbReference type="PIRSF" id="PIRSF002741">
    <property type="entry name" value="MppA"/>
    <property type="match status" value="1"/>
</dbReference>
<evidence type="ECO:0000256" key="1">
    <source>
        <dbReference type="ARBA" id="ARBA00004418"/>
    </source>
</evidence>